<organism evidence="11 12">
    <name type="scientific">Gasterosteus aculeatus aculeatus</name>
    <name type="common">three-spined stickleback</name>
    <dbReference type="NCBI Taxonomy" id="481459"/>
    <lineage>
        <taxon>Eukaryota</taxon>
        <taxon>Metazoa</taxon>
        <taxon>Chordata</taxon>
        <taxon>Craniata</taxon>
        <taxon>Vertebrata</taxon>
        <taxon>Euteleostomi</taxon>
        <taxon>Actinopterygii</taxon>
        <taxon>Neopterygii</taxon>
        <taxon>Teleostei</taxon>
        <taxon>Neoteleostei</taxon>
        <taxon>Acanthomorphata</taxon>
        <taxon>Eupercaria</taxon>
        <taxon>Perciformes</taxon>
        <taxon>Cottioidei</taxon>
        <taxon>Gasterosteales</taxon>
        <taxon>Gasterosteidae</taxon>
        <taxon>Gasterosteus</taxon>
    </lineage>
</organism>
<dbReference type="GO" id="GO:0005737">
    <property type="term" value="C:cytoplasm"/>
    <property type="evidence" value="ECO:0007669"/>
    <property type="project" value="UniProtKB-SubCell"/>
</dbReference>
<dbReference type="HAMAP" id="MF_03022">
    <property type="entry name" value="Katanin_p80_B1"/>
    <property type="match status" value="1"/>
</dbReference>
<evidence type="ECO:0000256" key="1">
    <source>
        <dbReference type="ARBA" id="ARBA00004245"/>
    </source>
</evidence>
<dbReference type="PRINTS" id="PR00320">
    <property type="entry name" value="GPROTEINBRPT"/>
</dbReference>
<keyword evidence="6 7" id="KW-0206">Cytoskeleton</keyword>
<dbReference type="GO" id="GO:0000922">
    <property type="term" value="C:spindle pole"/>
    <property type="evidence" value="ECO:0007669"/>
    <property type="project" value="UniProtKB-SubCell"/>
</dbReference>
<dbReference type="AlphaFoldDB" id="A0AAQ4QGG6"/>
<gene>
    <name evidence="7" type="primary">KATNB1</name>
</gene>
<dbReference type="Proteomes" id="UP000007635">
    <property type="component" value="Chromosome II"/>
</dbReference>
<evidence type="ECO:0000256" key="9">
    <source>
        <dbReference type="SAM" id="MobiDB-lite"/>
    </source>
</evidence>
<feature type="repeat" description="WD" evidence="8">
    <location>
        <begin position="143"/>
        <end position="184"/>
    </location>
</feature>
<keyword evidence="7" id="KW-0131">Cell cycle</keyword>
<reference evidence="11 12" key="1">
    <citation type="journal article" date="2021" name="G3 (Bethesda)">
        <title>Improved contiguity of the threespine stickleback genome using long-read sequencing.</title>
        <authorList>
            <person name="Nath S."/>
            <person name="Shaw D.E."/>
            <person name="White M.A."/>
        </authorList>
    </citation>
    <scope>NUCLEOTIDE SEQUENCE [LARGE SCALE GENOMIC DNA]</scope>
    <source>
        <strain evidence="11 12">Lake Benthic</strain>
    </source>
</reference>
<comment type="subcellular location">
    <subcellularLocation>
        <location evidence="1 7">Cytoplasm</location>
        <location evidence="1 7">Cytoskeleton</location>
    </subcellularLocation>
    <subcellularLocation>
        <location evidence="7">Cytoplasm</location>
    </subcellularLocation>
    <subcellularLocation>
        <location evidence="7">Cytoplasm</location>
        <location evidence="7">Cytoskeleton</location>
        <location evidence="7">Microtubule organizing center</location>
        <location evidence="7">Centrosome</location>
    </subcellularLocation>
    <subcellularLocation>
        <location evidence="7">Cytoplasm</location>
        <location evidence="7">Cytoskeleton</location>
        <location evidence="7">Spindle pole</location>
    </subcellularLocation>
    <subcellularLocation>
        <location evidence="7">Cytoplasm</location>
        <location evidence="7">Cytoskeleton</location>
        <location evidence="7">Spindle</location>
    </subcellularLocation>
    <text evidence="7">Predominantly cytoplasmic. Localized to the interphase centrosome and mitotic spindle poles.</text>
</comment>
<dbReference type="GO" id="GO:0005813">
    <property type="term" value="C:centrosome"/>
    <property type="evidence" value="ECO:0007669"/>
    <property type="project" value="UniProtKB-SubCell"/>
</dbReference>
<evidence type="ECO:0000313" key="12">
    <source>
        <dbReference type="Proteomes" id="UP000007635"/>
    </source>
</evidence>
<dbReference type="PANTHER" id="PTHR19845">
    <property type="entry name" value="KATANIN P80 SUBUNIT"/>
    <property type="match status" value="1"/>
</dbReference>
<dbReference type="GO" id="GO:0005874">
    <property type="term" value="C:microtubule"/>
    <property type="evidence" value="ECO:0007669"/>
    <property type="project" value="UniProtKB-KW"/>
</dbReference>
<feature type="compositionally biased region" description="Basic and acidic residues" evidence="9">
    <location>
        <begin position="353"/>
        <end position="392"/>
    </location>
</feature>
<comment type="subunit">
    <text evidence="7">Interacts with KATNA1. This interaction enhances the microtubule binding and severing activity of KATNA1 and also targets this activity to the centrosome.</text>
</comment>
<accession>A0AAQ4QGG6</accession>
<proteinExistence type="inferred from homology"/>
<evidence type="ECO:0000256" key="6">
    <source>
        <dbReference type="ARBA" id="ARBA00023212"/>
    </source>
</evidence>
<feature type="domain" description="Katanin p80 subunit C-terminal" evidence="10">
    <location>
        <begin position="525"/>
        <end position="683"/>
    </location>
</feature>
<keyword evidence="5" id="KW-0677">Repeat</keyword>
<dbReference type="InterPro" id="IPR015943">
    <property type="entry name" value="WD40/YVTN_repeat-like_dom_sf"/>
</dbReference>
<keyword evidence="7" id="KW-0498">Mitosis</keyword>
<dbReference type="FunFam" id="2.130.10.10:FF:000583">
    <property type="entry name" value="Katanin p80 WD40 repeat-containing subunit B1 homolog"/>
    <property type="match status" value="1"/>
</dbReference>
<dbReference type="InterPro" id="IPR036322">
    <property type="entry name" value="WD40_repeat_dom_sf"/>
</dbReference>
<comment type="similarity">
    <text evidence="7">Belongs to the WD repeat KATNB1 family.</text>
</comment>
<reference evidence="11" key="3">
    <citation type="submission" date="2025-09" db="UniProtKB">
        <authorList>
            <consortium name="Ensembl"/>
        </authorList>
    </citation>
    <scope>IDENTIFICATION</scope>
</reference>
<evidence type="ECO:0000259" key="10">
    <source>
        <dbReference type="Pfam" id="PF13925"/>
    </source>
</evidence>
<reference evidence="11" key="2">
    <citation type="submission" date="2025-08" db="UniProtKB">
        <authorList>
            <consortium name="Ensembl"/>
        </authorList>
    </citation>
    <scope>IDENTIFICATION</scope>
</reference>
<dbReference type="Pfam" id="PF13925">
    <property type="entry name" value="Katanin_con80"/>
    <property type="match status" value="1"/>
</dbReference>
<dbReference type="GO" id="GO:0051013">
    <property type="term" value="P:microtubule severing"/>
    <property type="evidence" value="ECO:0007669"/>
    <property type="project" value="UniProtKB-UniRule"/>
</dbReference>
<dbReference type="GeneTree" id="ENSGT00940000157918"/>
<feature type="region of interest" description="Disordered" evidence="9">
    <location>
        <begin position="323"/>
        <end position="411"/>
    </location>
</feature>
<evidence type="ECO:0000313" key="11">
    <source>
        <dbReference type="Ensembl" id="ENSGACP00000050326.1"/>
    </source>
</evidence>
<keyword evidence="3 8" id="KW-0853">WD repeat</keyword>
<dbReference type="PROSITE" id="PS50082">
    <property type="entry name" value="WD_REPEATS_2"/>
    <property type="match status" value="5"/>
</dbReference>
<dbReference type="InterPro" id="IPR026962">
    <property type="entry name" value="KTNB1"/>
</dbReference>
<feature type="repeat" description="WD" evidence="8">
    <location>
        <begin position="185"/>
        <end position="226"/>
    </location>
</feature>
<evidence type="ECO:0000256" key="3">
    <source>
        <dbReference type="ARBA" id="ARBA00022574"/>
    </source>
</evidence>
<dbReference type="GO" id="GO:0008352">
    <property type="term" value="C:katanin complex"/>
    <property type="evidence" value="ECO:0007669"/>
    <property type="project" value="InterPro"/>
</dbReference>
<comment type="function">
    <text evidence="7">Participates in a complex which severs microtubules in an ATP-dependent manner. May act to target the enzymatic subunit of this complex to sites of action such as the centrosome. Microtubule severing may promote rapid reorganization of cellular microtubule arrays and the release of microtubules from the centrosome following nucleation.</text>
</comment>
<evidence type="ECO:0000256" key="2">
    <source>
        <dbReference type="ARBA" id="ARBA00022490"/>
    </source>
</evidence>
<dbReference type="GO" id="GO:0007019">
    <property type="term" value="P:microtubule depolymerization"/>
    <property type="evidence" value="ECO:0007669"/>
    <property type="project" value="TreeGrafter"/>
</dbReference>
<keyword evidence="2 7" id="KW-0963">Cytoplasm</keyword>
<sequence length="690" mass="76123">MAVANTTKISWRLQEFEAHSSSVSCLALGRSSGRLLATGGGDCRVNIWAVSKANCIMSLTGHKNPVECVQFNTSEEQVVAGSQSGSIRVWDLEAAKILRTLMGHKSSITSLGFHPFGDFLASSSMDTNIKLWDVRRRGYVFRYKGHTEAVRSLAFSPDGKWLASASDDSTVKLWDLTQGKMITEFKSHTAPVNIIQFHPNEYLLASGSSDRTIKLWDLEKFTMIGSLEGDTTPVRSVFFSSDGSCLYSGATDSLRIFGWEPDRCFDVVPVGWGKVSDLAVCNQQLIGVSHQLSSVSSYVVDLKRVKKNGGSVIRGIIQDNQPLAEPRDAKGSALRRSYERPTTTCSSQRVKRRSDADRRSPEGERRSPSEDEADEKLSSAEIHNAEDFKEIFQPKNAISRTPPKVSEPFPAPPEDETISAIGRQLKDTISAFPEKQQAPPLASSTPVQRVEPTVVSFAKRPTPSAVVPASPPPQPPVSTARSKPKIILSCRNEPIGLNVADFLPSSPNNRGGALSDDEALSQLKKGHDTMCVMLRSRHKNLETVRSVWVREDIKSALDAAVSMNDLSIVVDILNIINLQPSLWRLDLCTTTLPQIDQLLHSKYESYIQTGCTSLKLIMKHFWTLISETLKATPSVGVDITREERHQKCRAICKQLKNLSNLVENKALQVGRHGSAFRELQLLMAPLDDSL</sequence>
<protein>
    <recommendedName>
        <fullName evidence="7">Katanin p80 WD40 repeat-containing subunit B1</fullName>
        <shortName evidence="7">Katanin p80 subunit B1</shortName>
    </recommendedName>
    <alternativeName>
        <fullName evidence="7">p80 katanin</fullName>
    </alternativeName>
</protein>
<dbReference type="FunFam" id="2.130.10.10:FF:001778">
    <property type="entry name" value="Katanin p80 WD40 repeat-containing subunit B1"/>
    <property type="match status" value="1"/>
</dbReference>
<dbReference type="RefSeq" id="XP_040015919.1">
    <property type="nucleotide sequence ID" value="XM_040159985.1"/>
</dbReference>
<dbReference type="CDD" id="cd00200">
    <property type="entry name" value="WD40"/>
    <property type="match status" value="1"/>
</dbReference>
<feature type="repeat" description="WD" evidence="8">
    <location>
        <begin position="59"/>
        <end position="100"/>
    </location>
</feature>
<dbReference type="InterPro" id="IPR028021">
    <property type="entry name" value="Katanin_C-terminal"/>
</dbReference>
<dbReference type="SMART" id="SM00320">
    <property type="entry name" value="WD40"/>
    <property type="match status" value="6"/>
</dbReference>
<dbReference type="Gene3D" id="2.130.10.10">
    <property type="entry name" value="YVTN repeat-like/Quinoprotein amine dehydrogenase"/>
    <property type="match status" value="2"/>
</dbReference>
<feature type="repeat" description="WD" evidence="8">
    <location>
        <begin position="101"/>
        <end position="142"/>
    </location>
</feature>
<dbReference type="InterPro" id="IPR019775">
    <property type="entry name" value="WD40_repeat_CS"/>
</dbReference>
<evidence type="ECO:0000256" key="4">
    <source>
        <dbReference type="ARBA" id="ARBA00022701"/>
    </source>
</evidence>
<evidence type="ECO:0000256" key="5">
    <source>
        <dbReference type="ARBA" id="ARBA00022737"/>
    </source>
</evidence>
<dbReference type="SUPFAM" id="SSF50978">
    <property type="entry name" value="WD40 repeat-like"/>
    <property type="match status" value="1"/>
</dbReference>
<dbReference type="PANTHER" id="PTHR19845:SF0">
    <property type="entry name" value="KATANIN P80 WD40 REPEAT-CONTAINING SUBUNIT B1"/>
    <property type="match status" value="1"/>
</dbReference>
<keyword evidence="4 7" id="KW-0493">Microtubule</keyword>
<evidence type="ECO:0000256" key="8">
    <source>
        <dbReference type="PROSITE-ProRule" id="PRU00221"/>
    </source>
</evidence>
<dbReference type="GeneID" id="120807677"/>
<evidence type="ECO:0000256" key="7">
    <source>
        <dbReference type="HAMAP-Rule" id="MF_03022"/>
    </source>
</evidence>
<dbReference type="GO" id="GO:0008017">
    <property type="term" value="F:microtubule binding"/>
    <property type="evidence" value="ECO:0007669"/>
    <property type="project" value="UniProtKB-UniRule"/>
</dbReference>
<dbReference type="Ensembl" id="ENSGACT00000054368.1">
    <property type="protein sequence ID" value="ENSGACP00000050326.1"/>
    <property type="gene ID" value="ENSGACG00000017570.3"/>
</dbReference>
<dbReference type="GO" id="GO:0051301">
    <property type="term" value="P:cell division"/>
    <property type="evidence" value="ECO:0007669"/>
    <property type="project" value="UniProtKB-KW"/>
</dbReference>
<dbReference type="PROSITE" id="PS50294">
    <property type="entry name" value="WD_REPEATS_REGION"/>
    <property type="match status" value="5"/>
</dbReference>
<keyword evidence="7" id="KW-0132">Cell division</keyword>
<keyword evidence="12" id="KW-1185">Reference proteome</keyword>
<dbReference type="Pfam" id="PF00400">
    <property type="entry name" value="WD40"/>
    <property type="match status" value="6"/>
</dbReference>
<feature type="repeat" description="WD" evidence="8">
    <location>
        <begin position="16"/>
        <end position="58"/>
    </location>
</feature>
<dbReference type="InterPro" id="IPR001680">
    <property type="entry name" value="WD40_rpt"/>
</dbReference>
<name>A0AAQ4QGG6_GASAC</name>
<dbReference type="InterPro" id="IPR020472">
    <property type="entry name" value="WD40_PAC1"/>
</dbReference>
<dbReference type="PROSITE" id="PS00678">
    <property type="entry name" value="WD_REPEATS_1"/>
    <property type="match status" value="3"/>
</dbReference>
<feature type="region of interest" description="Disordered" evidence="9">
    <location>
        <begin position="462"/>
        <end position="482"/>
    </location>
</feature>